<evidence type="ECO:0000256" key="3">
    <source>
        <dbReference type="ARBA" id="ARBA00011881"/>
    </source>
</evidence>
<organism evidence="6 7">
    <name type="scientific">Pseudoteredinibacter isoporae</name>
    <dbReference type="NCBI Taxonomy" id="570281"/>
    <lineage>
        <taxon>Bacteria</taxon>
        <taxon>Pseudomonadati</taxon>
        <taxon>Pseudomonadota</taxon>
        <taxon>Gammaproteobacteria</taxon>
        <taxon>Cellvibrionales</taxon>
        <taxon>Cellvibrionaceae</taxon>
        <taxon>Pseudoteredinibacter</taxon>
    </lineage>
</organism>
<gene>
    <name evidence="6" type="ORF">HNR48_000155</name>
</gene>
<dbReference type="RefSeq" id="WP_166852855.1">
    <property type="nucleotide sequence ID" value="NZ_JAAONY010000001.1"/>
</dbReference>
<sequence>MYDGLLLGHPLMSKCTRFVTRHRPLSQRQWLERIQQVPEIDLDIDLYNSGASIEILERRMAELLGKEKALFVPKGSIGQYSALLQWAQNHGSRKLALHPQSHFQCDESMAYETLLGFEGVMFGKPGKAIDSEDIRNLPEDVFAATVELPLRRAGFKLPEWPDLVALKQRANDSGIALHIDGARLFESADYWGKSYQDVSALGDSVYVSLYKTLGAAAGGIIAGDKVFVEQLMTWRSRLGGDLFTAFPYVLSALWGLEHYLPRVSEFNQRAQSLSKLIVDAFGESAIPEPVQSNGFLVQLPVSASVLKDRALQVAESDRVWLFDRVFEANENNSRFEIQIGDAMDDWSDQEFVETLQALIR</sequence>
<dbReference type="GO" id="GO:0005829">
    <property type="term" value="C:cytosol"/>
    <property type="evidence" value="ECO:0007669"/>
    <property type="project" value="TreeGrafter"/>
</dbReference>
<evidence type="ECO:0000256" key="2">
    <source>
        <dbReference type="ARBA" id="ARBA00006966"/>
    </source>
</evidence>
<evidence type="ECO:0000256" key="1">
    <source>
        <dbReference type="ARBA" id="ARBA00001933"/>
    </source>
</evidence>
<dbReference type="PANTHER" id="PTHR48097:SF9">
    <property type="entry name" value="L-THREONINE ALDOLASE"/>
    <property type="match status" value="1"/>
</dbReference>
<dbReference type="GO" id="GO:0006545">
    <property type="term" value="P:glycine biosynthetic process"/>
    <property type="evidence" value="ECO:0007669"/>
    <property type="project" value="TreeGrafter"/>
</dbReference>
<dbReference type="InterPro" id="IPR001597">
    <property type="entry name" value="ArAA_b-elim_lyase/Thr_aldolase"/>
</dbReference>
<protein>
    <submittedName>
        <fullName evidence="6">Threonine aldolase</fullName>
    </submittedName>
</protein>
<dbReference type="InterPro" id="IPR015424">
    <property type="entry name" value="PyrdxlP-dep_Trfase"/>
</dbReference>
<dbReference type="InterPro" id="IPR015422">
    <property type="entry name" value="PyrdxlP-dep_Trfase_small"/>
</dbReference>
<accession>A0A7X0JPJ1</accession>
<comment type="subunit">
    <text evidence="3">Homotetramer.</text>
</comment>
<evidence type="ECO:0000313" key="6">
    <source>
        <dbReference type="EMBL" id="MBB6519877.1"/>
    </source>
</evidence>
<dbReference type="FunCoup" id="A0A7X0JPJ1">
    <property type="interactions" value="483"/>
</dbReference>
<dbReference type="GO" id="GO:0008732">
    <property type="term" value="F:L-allo-threonine aldolase activity"/>
    <property type="evidence" value="ECO:0007669"/>
    <property type="project" value="TreeGrafter"/>
</dbReference>
<dbReference type="Gene3D" id="3.40.640.10">
    <property type="entry name" value="Type I PLP-dependent aspartate aminotransferase-like (Major domain)"/>
    <property type="match status" value="1"/>
</dbReference>
<dbReference type="GO" id="GO:0006567">
    <property type="term" value="P:L-threonine catabolic process"/>
    <property type="evidence" value="ECO:0007669"/>
    <property type="project" value="TreeGrafter"/>
</dbReference>
<feature type="domain" description="Aromatic amino acid beta-eliminating lyase/threonine aldolase" evidence="5">
    <location>
        <begin position="45"/>
        <end position="295"/>
    </location>
</feature>
<dbReference type="AlphaFoldDB" id="A0A7X0JPJ1"/>
<comment type="cofactor">
    <cofactor evidence="1">
        <name>pyridoxal 5'-phosphate</name>
        <dbReference type="ChEBI" id="CHEBI:597326"/>
    </cofactor>
</comment>
<evidence type="ECO:0000313" key="7">
    <source>
        <dbReference type="Proteomes" id="UP000528457"/>
    </source>
</evidence>
<dbReference type="SUPFAM" id="SSF53383">
    <property type="entry name" value="PLP-dependent transferases"/>
    <property type="match status" value="1"/>
</dbReference>
<comment type="caution">
    <text evidence="6">The sequence shown here is derived from an EMBL/GenBank/DDBJ whole genome shotgun (WGS) entry which is preliminary data.</text>
</comment>
<name>A0A7X0JPJ1_9GAMM</name>
<keyword evidence="7" id="KW-1185">Reference proteome</keyword>
<dbReference type="InParanoid" id="A0A7X0JPJ1"/>
<proteinExistence type="inferred from homology"/>
<dbReference type="Gene3D" id="3.90.1150.10">
    <property type="entry name" value="Aspartate Aminotransferase, domain 1"/>
    <property type="match status" value="1"/>
</dbReference>
<dbReference type="PANTHER" id="PTHR48097">
    <property type="entry name" value="L-THREONINE ALDOLASE-RELATED"/>
    <property type="match status" value="1"/>
</dbReference>
<comment type="similarity">
    <text evidence="2">Belongs to the threonine aldolase family.</text>
</comment>
<dbReference type="InterPro" id="IPR015421">
    <property type="entry name" value="PyrdxlP-dep_Trfase_major"/>
</dbReference>
<dbReference type="Proteomes" id="UP000528457">
    <property type="component" value="Unassembled WGS sequence"/>
</dbReference>
<keyword evidence="4" id="KW-0663">Pyridoxal phosphate</keyword>
<dbReference type="Pfam" id="PF01212">
    <property type="entry name" value="Beta_elim_lyase"/>
    <property type="match status" value="1"/>
</dbReference>
<reference evidence="6 7" key="1">
    <citation type="submission" date="2020-08" db="EMBL/GenBank/DDBJ databases">
        <title>Genomic Encyclopedia of Type Strains, Phase IV (KMG-IV): sequencing the most valuable type-strain genomes for metagenomic binning, comparative biology and taxonomic classification.</title>
        <authorList>
            <person name="Goeker M."/>
        </authorList>
    </citation>
    <scope>NUCLEOTIDE SEQUENCE [LARGE SCALE GENOMIC DNA]</scope>
    <source>
        <strain evidence="6 7">DSM 22368</strain>
    </source>
</reference>
<evidence type="ECO:0000256" key="4">
    <source>
        <dbReference type="ARBA" id="ARBA00022898"/>
    </source>
</evidence>
<evidence type="ECO:0000259" key="5">
    <source>
        <dbReference type="Pfam" id="PF01212"/>
    </source>
</evidence>
<dbReference type="EMBL" id="JACHHT010000001">
    <property type="protein sequence ID" value="MBB6519877.1"/>
    <property type="molecule type" value="Genomic_DNA"/>
</dbReference>